<feature type="transmembrane region" description="Helical" evidence="6">
    <location>
        <begin position="381"/>
        <end position="401"/>
    </location>
</feature>
<dbReference type="OrthoDB" id="9971669at2759"/>
<feature type="non-terminal residue" evidence="8">
    <location>
        <position position="1"/>
    </location>
</feature>
<keyword evidence="2" id="KW-0813">Transport</keyword>
<dbReference type="InterPro" id="IPR020846">
    <property type="entry name" value="MFS_dom"/>
</dbReference>
<dbReference type="EMBL" id="NCSJ02000198">
    <property type="protein sequence ID" value="RFU27613.1"/>
    <property type="molecule type" value="Genomic_DNA"/>
</dbReference>
<accession>A0A3E2H3M0</accession>
<evidence type="ECO:0000256" key="3">
    <source>
        <dbReference type="ARBA" id="ARBA00022692"/>
    </source>
</evidence>
<dbReference type="AlphaFoldDB" id="A0A3E2H3M0"/>
<dbReference type="InterPro" id="IPR011701">
    <property type="entry name" value="MFS"/>
</dbReference>
<feature type="transmembrane region" description="Helical" evidence="6">
    <location>
        <begin position="421"/>
        <end position="443"/>
    </location>
</feature>
<evidence type="ECO:0000256" key="6">
    <source>
        <dbReference type="SAM" id="Phobius"/>
    </source>
</evidence>
<feature type="non-terminal residue" evidence="8">
    <location>
        <position position="452"/>
    </location>
</feature>
<dbReference type="Gene3D" id="1.20.1250.20">
    <property type="entry name" value="MFS general substrate transporter like domains"/>
    <property type="match status" value="2"/>
</dbReference>
<feature type="transmembrane region" description="Helical" evidence="6">
    <location>
        <begin position="57"/>
        <end position="76"/>
    </location>
</feature>
<dbReference type="Proteomes" id="UP000258309">
    <property type="component" value="Unassembled WGS sequence"/>
</dbReference>
<comment type="subcellular location">
    <subcellularLocation>
        <location evidence="1">Membrane</location>
        <topology evidence="1">Multi-pass membrane protein</topology>
    </subcellularLocation>
</comment>
<feature type="transmembrane region" description="Helical" evidence="6">
    <location>
        <begin position="96"/>
        <end position="118"/>
    </location>
</feature>
<feature type="transmembrane region" description="Helical" evidence="6">
    <location>
        <begin position="125"/>
        <end position="144"/>
    </location>
</feature>
<dbReference type="FunFam" id="1.20.1250.20:FF:000018">
    <property type="entry name" value="MFS transporter permease"/>
    <property type="match status" value="1"/>
</dbReference>
<dbReference type="Pfam" id="PF07690">
    <property type="entry name" value="MFS_1"/>
    <property type="match status" value="1"/>
</dbReference>
<keyword evidence="3 6" id="KW-0812">Transmembrane</keyword>
<evidence type="ECO:0000256" key="4">
    <source>
        <dbReference type="ARBA" id="ARBA00022989"/>
    </source>
</evidence>
<evidence type="ECO:0000313" key="8">
    <source>
        <dbReference type="EMBL" id="RFU27613.1"/>
    </source>
</evidence>
<gene>
    <name evidence="8" type="ORF">B7463_g8741</name>
</gene>
<protein>
    <recommendedName>
        <fullName evidence="7">Major facilitator superfamily (MFS) profile domain-containing protein</fullName>
    </recommendedName>
</protein>
<reference evidence="8 9" key="1">
    <citation type="submission" date="2018-05" db="EMBL/GenBank/DDBJ databases">
        <title>Draft genome sequence of Scytalidium lignicola DSM 105466, a ubiquitous saprotrophic fungus.</title>
        <authorList>
            <person name="Buettner E."/>
            <person name="Gebauer A.M."/>
            <person name="Hofrichter M."/>
            <person name="Liers C."/>
            <person name="Kellner H."/>
        </authorList>
    </citation>
    <scope>NUCLEOTIDE SEQUENCE [LARGE SCALE GENOMIC DNA]</scope>
    <source>
        <strain evidence="8 9">DSM 105466</strain>
    </source>
</reference>
<comment type="caution">
    <text evidence="8">The sequence shown here is derived from an EMBL/GenBank/DDBJ whole genome shotgun (WGS) entry which is preliminary data.</text>
</comment>
<evidence type="ECO:0000313" key="9">
    <source>
        <dbReference type="Proteomes" id="UP000258309"/>
    </source>
</evidence>
<feature type="domain" description="Major facilitator superfamily (MFS) profile" evidence="7">
    <location>
        <begin position="58"/>
        <end position="452"/>
    </location>
</feature>
<evidence type="ECO:0000256" key="2">
    <source>
        <dbReference type="ARBA" id="ARBA00022448"/>
    </source>
</evidence>
<keyword evidence="5 6" id="KW-0472">Membrane</keyword>
<dbReference type="PROSITE" id="PS50850">
    <property type="entry name" value="MFS"/>
    <property type="match status" value="1"/>
</dbReference>
<evidence type="ECO:0000256" key="1">
    <source>
        <dbReference type="ARBA" id="ARBA00004141"/>
    </source>
</evidence>
<feature type="transmembrane region" description="Helical" evidence="6">
    <location>
        <begin position="150"/>
        <end position="173"/>
    </location>
</feature>
<feature type="transmembrane region" description="Helical" evidence="6">
    <location>
        <begin position="218"/>
        <end position="240"/>
    </location>
</feature>
<feature type="transmembrane region" description="Helical" evidence="6">
    <location>
        <begin position="185"/>
        <end position="206"/>
    </location>
</feature>
<evidence type="ECO:0000259" key="7">
    <source>
        <dbReference type="PROSITE" id="PS50850"/>
    </source>
</evidence>
<keyword evidence="4 6" id="KW-1133">Transmembrane helix</keyword>
<name>A0A3E2H3M0_SCYLI</name>
<sequence>MAETVVPSSEKAIEIVHEEDQKQIFDDDTGGILGASNEIVTFDPEVSRRVIRKYDRWLLPFFFLINLFCFIDRINIGNARLLGLSTDLGLVVGLRYNIALMCLFVSYCVVELPANIACKKIGGHLWIPFLVFTFGLVTMLTAVVESRGGLYAIRFVLGCLEGGISPGLVFLLAQFYRRRELGFRLSVYSCAASASGAFGGLFAIALDKIPPWGMINTWRNIFFFEGLISIIIGAVGFYLIPAGPVEARFLSDDEKTVAVNRLRVDAAGTTEQGTKLKHVLQAMKSPHTLGCGLGFFFANSCAQTFSVFSPLIIAAMGYTDTRAQLLSVGPYATAATASVILGYLSDKYKRRGIPIMCITPLAITGFFMLEFLPKDMPGAKYGALFLVAPGAYACLPIWLAWGVNNAATPTVRASATAVVYTLANLGGIVSPYACVYMFFIYFLRGNAQRSKL</sequence>
<feature type="transmembrane region" description="Helical" evidence="6">
    <location>
        <begin position="351"/>
        <end position="369"/>
    </location>
</feature>
<organism evidence="8 9">
    <name type="scientific">Scytalidium lignicola</name>
    <name type="common">Hyphomycete</name>
    <dbReference type="NCBI Taxonomy" id="5539"/>
    <lineage>
        <taxon>Eukaryota</taxon>
        <taxon>Fungi</taxon>
        <taxon>Dikarya</taxon>
        <taxon>Ascomycota</taxon>
        <taxon>Pezizomycotina</taxon>
        <taxon>Leotiomycetes</taxon>
        <taxon>Leotiomycetes incertae sedis</taxon>
        <taxon>Scytalidium</taxon>
    </lineage>
</organism>
<dbReference type="PANTHER" id="PTHR43791:SF53">
    <property type="entry name" value="MAJOR FACILITATOR SUPERFAMILY (MFS) PROFILE DOMAIN-CONTAINING PROTEIN"/>
    <property type="match status" value="1"/>
</dbReference>
<feature type="transmembrane region" description="Helical" evidence="6">
    <location>
        <begin position="325"/>
        <end position="345"/>
    </location>
</feature>
<dbReference type="SUPFAM" id="SSF103473">
    <property type="entry name" value="MFS general substrate transporter"/>
    <property type="match status" value="1"/>
</dbReference>
<evidence type="ECO:0000256" key="5">
    <source>
        <dbReference type="ARBA" id="ARBA00023136"/>
    </source>
</evidence>
<proteinExistence type="predicted"/>
<dbReference type="GO" id="GO:0022857">
    <property type="term" value="F:transmembrane transporter activity"/>
    <property type="evidence" value="ECO:0007669"/>
    <property type="project" value="InterPro"/>
</dbReference>
<dbReference type="PANTHER" id="PTHR43791">
    <property type="entry name" value="PERMEASE-RELATED"/>
    <property type="match status" value="1"/>
</dbReference>
<dbReference type="OMA" id="GYRFNWA"/>
<keyword evidence="9" id="KW-1185">Reference proteome</keyword>
<dbReference type="InterPro" id="IPR036259">
    <property type="entry name" value="MFS_trans_sf"/>
</dbReference>
<dbReference type="GO" id="GO:0016020">
    <property type="term" value="C:membrane"/>
    <property type="evidence" value="ECO:0007669"/>
    <property type="project" value="UniProtKB-SubCell"/>
</dbReference>